<keyword evidence="2" id="KW-0472">Membrane</keyword>
<dbReference type="SUPFAM" id="SSF141868">
    <property type="entry name" value="EAL domain-like"/>
    <property type="match status" value="1"/>
</dbReference>
<gene>
    <name evidence="5" type="ORF">ATC1_13164</name>
</gene>
<keyword evidence="2" id="KW-0812">Transmembrane</keyword>
<name>A0A0S7BT68_9CHLR</name>
<feature type="transmembrane region" description="Helical" evidence="2">
    <location>
        <begin position="111"/>
        <end position="129"/>
    </location>
</feature>
<feature type="transmembrane region" description="Helical" evidence="2">
    <location>
        <begin position="12"/>
        <end position="33"/>
    </location>
</feature>
<keyword evidence="1" id="KW-0175">Coiled coil</keyword>
<evidence type="ECO:0000313" key="5">
    <source>
        <dbReference type="EMBL" id="GAP40198.1"/>
    </source>
</evidence>
<sequence length="821" mass="93220">MHDLYITHKKLIWFTLLIPIIVWGIFLGALVFVSDPFLCGFFSDVYSPLVEFFAVAVLLIVSRQLRMHSKQIFLVWIVMSAAVFSYALGDLLWVVIERVFQKSPFPSITDFFYLLYYPLFLISILLFPSEKLKKWEWVTTILDISIVLLIAILIFWNFLIGPLAYSSSNVSLLERIILTAYPVSDLILFSGLTFILYGKRRKIPGISVLLLAVSSLIMIISDILYSSLEMEGAYFSGHLIDASFTLSVLLIEMAGVFQLIELEQKKVIIMPFLLNYAAKWLGTIIAILPSLMILTVYGLMIRSYSAPLLMNSVSIAYSSGIITLLIIVRQALTIRQNHQLNEELKKNLELSRSQAKELELGYQSLQAEIKERRQVESELSYNALHDRLTNLPNRALFMDRLHHVLERSKRHQDYSYAVFFMDLDHFKVVNDSLGHNIGDLLLIEEGKRLLACIRAEDTIGRLGGDEFVVLLEDLENPDSFIPVADRIIHEISTPAILGGHKVFISISLGVVLGNERYTQPEDVLRDADIAMYRAKKMGRGRYEIFDPSMLEGVMSRLEMENDLRKALEHREFVLYYQPILDLCNDRIIGFEALIRWQHPTRGLITPGDFIPLAEETGLIVPIGEWVLEEACLQLRKWQIQFPSDPPITMNVNISARQCAEKNLVDKIKKELDRNQLSPSSLQLELTESMVIDDSMAVSDFFSRLQELGIQVQIDDFGTGYSSLGSLQKIPVSKLKIDRTFINQLGNKNGSVEIVQTILAFAKSLGIQVIAEGVETADQLSTLKALHCKFVQGFLFAKPVEQQEAGLLIENSLKISIERKPE</sequence>
<reference evidence="5" key="1">
    <citation type="journal article" date="2015" name="Genome Announc.">
        <title>Draft Genome Sequence of Anaerolineae Strain TC1, a Novel Isolate from a Methanogenic Wastewater Treatment System.</title>
        <authorList>
            <person name="Matsuura N."/>
            <person name="Tourlousse D.M."/>
            <person name="Sun L."/>
            <person name="Toyonaga M."/>
            <person name="Kuroda K."/>
            <person name="Ohashi A."/>
            <person name="Cruz R."/>
            <person name="Yamaguchi T."/>
            <person name="Sekiguchi Y."/>
        </authorList>
    </citation>
    <scope>NUCLEOTIDE SEQUENCE [LARGE SCALE GENOMIC DNA]</scope>
    <source>
        <strain evidence="5">TC1</strain>
    </source>
</reference>
<dbReference type="InterPro" id="IPR052155">
    <property type="entry name" value="Biofilm_reg_signaling"/>
</dbReference>
<dbReference type="CDD" id="cd01948">
    <property type="entry name" value="EAL"/>
    <property type="match status" value="1"/>
</dbReference>
<dbReference type="CDD" id="cd01949">
    <property type="entry name" value="GGDEF"/>
    <property type="match status" value="1"/>
</dbReference>
<feature type="coiled-coil region" evidence="1">
    <location>
        <begin position="341"/>
        <end position="375"/>
    </location>
</feature>
<dbReference type="Proteomes" id="UP000053370">
    <property type="component" value="Unassembled WGS sequence"/>
</dbReference>
<evidence type="ECO:0000256" key="2">
    <source>
        <dbReference type="SAM" id="Phobius"/>
    </source>
</evidence>
<feature type="transmembrane region" description="Helical" evidence="2">
    <location>
        <begin position="141"/>
        <end position="164"/>
    </location>
</feature>
<dbReference type="EMBL" id="DF968181">
    <property type="protein sequence ID" value="GAP40198.1"/>
    <property type="molecule type" value="Genomic_DNA"/>
</dbReference>
<protein>
    <submittedName>
        <fullName evidence="5">Protein containing diguanylate cyclase (GGDEF) domain</fullName>
    </submittedName>
</protein>
<dbReference type="PROSITE" id="PS50887">
    <property type="entry name" value="GGDEF"/>
    <property type="match status" value="1"/>
</dbReference>
<dbReference type="Pfam" id="PF00563">
    <property type="entry name" value="EAL"/>
    <property type="match status" value="1"/>
</dbReference>
<accession>A0A0S7BT68</accession>
<evidence type="ECO:0000259" key="4">
    <source>
        <dbReference type="PROSITE" id="PS50887"/>
    </source>
</evidence>
<feature type="transmembrane region" description="Helical" evidence="2">
    <location>
        <begin position="306"/>
        <end position="328"/>
    </location>
</feature>
<dbReference type="SMART" id="SM00052">
    <property type="entry name" value="EAL"/>
    <property type="match status" value="1"/>
</dbReference>
<dbReference type="NCBIfam" id="TIGR00254">
    <property type="entry name" value="GGDEF"/>
    <property type="match status" value="1"/>
</dbReference>
<dbReference type="Pfam" id="PF00990">
    <property type="entry name" value="GGDEF"/>
    <property type="match status" value="1"/>
</dbReference>
<dbReference type="PATRIC" id="fig|1678840.3.peg.1401"/>
<dbReference type="InterPro" id="IPR029787">
    <property type="entry name" value="Nucleotide_cyclase"/>
</dbReference>
<dbReference type="AlphaFoldDB" id="A0A0S7BT68"/>
<keyword evidence="6" id="KW-1185">Reference proteome</keyword>
<proteinExistence type="predicted"/>
<feature type="transmembrane region" description="Helical" evidence="2">
    <location>
        <begin position="45"/>
        <end position="61"/>
    </location>
</feature>
<dbReference type="RefSeq" id="WP_062279281.1">
    <property type="nucleotide sequence ID" value="NZ_DF968181.1"/>
</dbReference>
<dbReference type="STRING" id="1678840.ATC1_13164"/>
<feature type="transmembrane region" description="Helical" evidence="2">
    <location>
        <begin position="176"/>
        <end position="196"/>
    </location>
</feature>
<dbReference type="Gene3D" id="3.30.70.270">
    <property type="match status" value="1"/>
</dbReference>
<evidence type="ECO:0000313" key="6">
    <source>
        <dbReference type="Proteomes" id="UP000053370"/>
    </source>
</evidence>
<dbReference type="InterPro" id="IPR043128">
    <property type="entry name" value="Rev_trsase/Diguanyl_cyclase"/>
</dbReference>
<dbReference type="Gene3D" id="3.20.20.450">
    <property type="entry name" value="EAL domain"/>
    <property type="match status" value="1"/>
</dbReference>
<feature type="transmembrane region" description="Helical" evidence="2">
    <location>
        <begin position="208"/>
        <end position="228"/>
    </location>
</feature>
<dbReference type="InterPro" id="IPR001633">
    <property type="entry name" value="EAL_dom"/>
</dbReference>
<dbReference type="PANTHER" id="PTHR44757:SF2">
    <property type="entry name" value="BIOFILM ARCHITECTURE MAINTENANCE PROTEIN MBAA"/>
    <property type="match status" value="1"/>
</dbReference>
<dbReference type="FunFam" id="3.20.20.450:FF:000001">
    <property type="entry name" value="Cyclic di-GMP phosphodiesterase yahA"/>
    <property type="match status" value="1"/>
</dbReference>
<evidence type="ECO:0000259" key="3">
    <source>
        <dbReference type="PROSITE" id="PS50883"/>
    </source>
</evidence>
<feature type="domain" description="GGDEF" evidence="4">
    <location>
        <begin position="414"/>
        <end position="547"/>
    </location>
</feature>
<dbReference type="InterPro" id="IPR000160">
    <property type="entry name" value="GGDEF_dom"/>
</dbReference>
<evidence type="ECO:0000256" key="1">
    <source>
        <dbReference type="SAM" id="Coils"/>
    </source>
</evidence>
<organism evidence="5">
    <name type="scientific">Flexilinea flocculi</name>
    <dbReference type="NCBI Taxonomy" id="1678840"/>
    <lineage>
        <taxon>Bacteria</taxon>
        <taxon>Bacillati</taxon>
        <taxon>Chloroflexota</taxon>
        <taxon>Anaerolineae</taxon>
        <taxon>Anaerolineales</taxon>
        <taxon>Anaerolineaceae</taxon>
        <taxon>Flexilinea</taxon>
    </lineage>
</organism>
<feature type="transmembrane region" description="Helical" evidence="2">
    <location>
        <begin position="280"/>
        <end position="300"/>
    </location>
</feature>
<dbReference type="InterPro" id="IPR035919">
    <property type="entry name" value="EAL_sf"/>
</dbReference>
<dbReference type="SUPFAM" id="SSF55073">
    <property type="entry name" value="Nucleotide cyclase"/>
    <property type="match status" value="1"/>
</dbReference>
<feature type="domain" description="EAL" evidence="3">
    <location>
        <begin position="556"/>
        <end position="812"/>
    </location>
</feature>
<dbReference type="PROSITE" id="PS50883">
    <property type="entry name" value="EAL"/>
    <property type="match status" value="1"/>
</dbReference>
<keyword evidence="2" id="KW-1133">Transmembrane helix</keyword>
<dbReference type="PANTHER" id="PTHR44757">
    <property type="entry name" value="DIGUANYLATE CYCLASE DGCP"/>
    <property type="match status" value="1"/>
</dbReference>
<dbReference type="SMART" id="SM00267">
    <property type="entry name" value="GGDEF"/>
    <property type="match status" value="1"/>
</dbReference>
<feature type="transmembrane region" description="Helical" evidence="2">
    <location>
        <begin position="73"/>
        <end position="96"/>
    </location>
</feature>